<evidence type="ECO:0000256" key="1">
    <source>
        <dbReference type="ARBA" id="ARBA00004141"/>
    </source>
</evidence>
<dbReference type="RefSeq" id="XP_030996890.1">
    <property type="nucleotide sequence ID" value="XM_031139181.1"/>
</dbReference>
<dbReference type="InParanoid" id="A0A507BCP9"/>
<comment type="subcellular location">
    <subcellularLocation>
        <location evidence="1 6">Membrane</location>
        <topology evidence="1 6">Multi-pass membrane protein</topology>
    </subcellularLocation>
</comment>
<evidence type="ECO:0000313" key="8">
    <source>
        <dbReference type="Proteomes" id="UP000319257"/>
    </source>
</evidence>
<dbReference type="FunCoup" id="A0A507BCP9">
    <property type="interactions" value="331"/>
</dbReference>
<accession>A0A507BCP9</accession>
<keyword evidence="5 6" id="KW-0472">Membrane</keyword>
<name>A0A507BCP9_9PEZI</name>
<dbReference type="Proteomes" id="UP000319257">
    <property type="component" value="Unassembled WGS sequence"/>
</dbReference>
<feature type="transmembrane region" description="Helical" evidence="6">
    <location>
        <begin position="96"/>
        <end position="118"/>
    </location>
</feature>
<dbReference type="PANTHER" id="PTHR12300:SF161">
    <property type="entry name" value="RECEPTOR EXPRESSION-ENHANCING PROTEIN"/>
    <property type="match status" value="1"/>
</dbReference>
<sequence length="177" mass="20109">MSSPQDRVQHYIGQLDAEVSRHATALSKYPALNNLERTTSVPKAYAVIGLVVFYFFLIIFNLGGQLLTNLAGFAIPGYYSMEALFTTTTKDDTQWLTYWVVFAFFTVVESFVNVVYWFPFYFTFKFVFLLWLSLPVFRGADVIFRSFMVPMFGRYFSHSGSTAAGLRGKVDTAGKAE</sequence>
<evidence type="ECO:0000256" key="3">
    <source>
        <dbReference type="ARBA" id="ARBA00022692"/>
    </source>
</evidence>
<dbReference type="GO" id="GO:0016020">
    <property type="term" value="C:membrane"/>
    <property type="evidence" value="ECO:0007669"/>
    <property type="project" value="UniProtKB-SubCell"/>
</dbReference>
<evidence type="ECO:0000256" key="6">
    <source>
        <dbReference type="RuleBase" id="RU362006"/>
    </source>
</evidence>
<keyword evidence="4 6" id="KW-1133">Transmembrane helix</keyword>
<protein>
    <recommendedName>
        <fullName evidence="6">Protein YOP1</fullName>
    </recommendedName>
</protein>
<evidence type="ECO:0000256" key="4">
    <source>
        <dbReference type="ARBA" id="ARBA00022989"/>
    </source>
</evidence>
<comment type="caution">
    <text evidence="6">Lacks conserved residue(s) required for the propagation of feature annotation.</text>
</comment>
<comment type="caution">
    <text evidence="7">The sequence shown here is derived from an EMBL/GenBank/DDBJ whole genome shotgun (WGS) entry which is preliminary data.</text>
</comment>
<reference evidence="7 8" key="1">
    <citation type="submission" date="2019-06" db="EMBL/GenBank/DDBJ databases">
        <title>Draft genome sequence of the filamentous fungus Phialemoniopsis curvata isolated from diesel fuel.</title>
        <authorList>
            <person name="Varaljay V.A."/>
            <person name="Lyon W.J."/>
            <person name="Crouch A.L."/>
            <person name="Drake C.E."/>
            <person name="Hollomon J.M."/>
            <person name="Nadeau L.J."/>
            <person name="Nunn H.S."/>
            <person name="Stevenson B.S."/>
            <person name="Bojanowski C.L."/>
            <person name="Crookes-Goodson W.J."/>
        </authorList>
    </citation>
    <scope>NUCLEOTIDE SEQUENCE [LARGE SCALE GENOMIC DNA]</scope>
    <source>
        <strain evidence="7 8">D216</strain>
    </source>
</reference>
<evidence type="ECO:0000256" key="5">
    <source>
        <dbReference type="ARBA" id="ARBA00023136"/>
    </source>
</evidence>
<dbReference type="Pfam" id="PF03134">
    <property type="entry name" value="TB2_DP1_HVA22"/>
    <property type="match status" value="1"/>
</dbReference>
<dbReference type="AlphaFoldDB" id="A0A507BCP9"/>
<keyword evidence="8" id="KW-1185">Reference proteome</keyword>
<dbReference type="InterPro" id="IPR004345">
    <property type="entry name" value="TB2_DP1_HVA22"/>
</dbReference>
<evidence type="ECO:0000313" key="7">
    <source>
        <dbReference type="EMBL" id="TPX15179.1"/>
    </source>
</evidence>
<dbReference type="EMBL" id="SKBQ01000023">
    <property type="protein sequence ID" value="TPX15179.1"/>
    <property type="molecule type" value="Genomic_DNA"/>
</dbReference>
<organism evidence="7 8">
    <name type="scientific">Thyridium curvatum</name>
    <dbReference type="NCBI Taxonomy" id="1093900"/>
    <lineage>
        <taxon>Eukaryota</taxon>
        <taxon>Fungi</taxon>
        <taxon>Dikarya</taxon>
        <taxon>Ascomycota</taxon>
        <taxon>Pezizomycotina</taxon>
        <taxon>Sordariomycetes</taxon>
        <taxon>Sordariomycetidae</taxon>
        <taxon>Thyridiales</taxon>
        <taxon>Thyridiaceae</taxon>
        <taxon>Thyridium</taxon>
    </lineage>
</organism>
<comment type="similarity">
    <text evidence="2 6">Belongs to the DP1 family.</text>
</comment>
<gene>
    <name evidence="7" type="ORF">E0L32_004737</name>
</gene>
<dbReference type="STRING" id="1093900.A0A507BCP9"/>
<proteinExistence type="inferred from homology"/>
<keyword evidence="3 6" id="KW-0812">Transmembrane</keyword>
<feature type="transmembrane region" description="Helical" evidence="6">
    <location>
        <begin position="44"/>
        <end position="75"/>
    </location>
</feature>
<feature type="transmembrane region" description="Helical" evidence="6">
    <location>
        <begin position="124"/>
        <end position="144"/>
    </location>
</feature>
<evidence type="ECO:0000256" key="2">
    <source>
        <dbReference type="ARBA" id="ARBA00008573"/>
    </source>
</evidence>
<dbReference type="PANTHER" id="PTHR12300">
    <property type="entry name" value="HVA22-LIKE PROTEINS"/>
    <property type="match status" value="1"/>
</dbReference>
<dbReference type="GeneID" id="41972184"/>
<dbReference type="OrthoDB" id="10009287at2759"/>